<organism evidence="1 2">
    <name type="scientific">Callorhinchus milii</name>
    <name type="common">Ghost shark</name>
    <dbReference type="NCBI Taxonomy" id="7868"/>
    <lineage>
        <taxon>Eukaryota</taxon>
        <taxon>Metazoa</taxon>
        <taxon>Chordata</taxon>
        <taxon>Craniata</taxon>
        <taxon>Vertebrata</taxon>
        <taxon>Chondrichthyes</taxon>
        <taxon>Holocephali</taxon>
        <taxon>Chimaeriformes</taxon>
        <taxon>Callorhinchidae</taxon>
        <taxon>Callorhinchus</taxon>
    </lineage>
</organism>
<reference evidence="1" key="4">
    <citation type="submission" date="2025-08" db="UniProtKB">
        <authorList>
            <consortium name="Ensembl"/>
        </authorList>
    </citation>
    <scope>IDENTIFICATION</scope>
</reference>
<dbReference type="GO" id="GO:0000209">
    <property type="term" value="P:protein polyubiquitination"/>
    <property type="evidence" value="ECO:0007669"/>
    <property type="project" value="TreeGrafter"/>
</dbReference>
<accession>A0A4W3HZY8</accession>
<evidence type="ECO:0000313" key="2">
    <source>
        <dbReference type="Proteomes" id="UP000314986"/>
    </source>
</evidence>
<proteinExistence type="predicted"/>
<reference evidence="2" key="1">
    <citation type="journal article" date="2006" name="Science">
        <title>Ancient noncoding elements conserved in the human genome.</title>
        <authorList>
            <person name="Venkatesh B."/>
            <person name="Kirkness E.F."/>
            <person name="Loh Y.H."/>
            <person name="Halpern A.L."/>
            <person name="Lee A.P."/>
            <person name="Johnson J."/>
            <person name="Dandona N."/>
            <person name="Viswanathan L.D."/>
            <person name="Tay A."/>
            <person name="Venter J.C."/>
            <person name="Strausberg R.L."/>
            <person name="Brenner S."/>
        </authorList>
    </citation>
    <scope>NUCLEOTIDE SEQUENCE [LARGE SCALE GENOMIC DNA]</scope>
</reference>
<keyword evidence="2" id="KW-1185">Reference proteome</keyword>
<dbReference type="Proteomes" id="UP000314986">
    <property type="component" value="Unassembled WGS sequence"/>
</dbReference>
<name>A0A4W3HZY8_CALMI</name>
<dbReference type="PANTHER" id="PTHR16008">
    <property type="entry name" value="F-BOX ONLY PROTEIN 4"/>
    <property type="match status" value="1"/>
</dbReference>
<dbReference type="InParanoid" id="A0A4W3HZY8"/>
<dbReference type="InterPro" id="IPR027417">
    <property type="entry name" value="P-loop_NTPase"/>
</dbReference>
<reference evidence="2" key="2">
    <citation type="journal article" date="2007" name="PLoS Biol.">
        <title>Survey sequencing and comparative analysis of the elephant shark (Callorhinchus milii) genome.</title>
        <authorList>
            <person name="Venkatesh B."/>
            <person name="Kirkness E.F."/>
            <person name="Loh Y.H."/>
            <person name="Halpern A.L."/>
            <person name="Lee A.P."/>
            <person name="Johnson J."/>
            <person name="Dandona N."/>
            <person name="Viswanathan L.D."/>
            <person name="Tay A."/>
            <person name="Venter J.C."/>
            <person name="Strausberg R.L."/>
            <person name="Brenner S."/>
        </authorList>
    </citation>
    <scope>NUCLEOTIDE SEQUENCE [LARGE SCALE GENOMIC DNA]</scope>
</reference>
<dbReference type="GeneTree" id="ENSGT00390000014416"/>
<protein>
    <submittedName>
        <fullName evidence="1">Uncharacterized protein</fullName>
    </submittedName>
</protein>
<reference evidence="2" key="3">
    <citation type="journal article" date="2014" name="Nature">
        <title>Elephant shark genome provides unique insights into gnathostome evolution.</title>
        <authorList>
            <consortium name="International Elephant Shark Genome Sequencing Consortium"/>
            <person name="Venkatesh B."/>
            <person name="Lee A.P."/>
            <person name="Ravi V."/>
            <person name="Maurya A.K."/>
            <person name="Lian M.M."/>
            <person name="Swann J.B."/>
            <person name="Ohta Y."/>
            <person name="Flajnik M.F."/>
            <person name="Sutoh Y."/>
            <person name="Kasahara M."/>
            <person name="Hoon S."/>
            <person name="Gangu V."/>
            <person name="Roy S.W."/>
            <person name="Irimia M."/>
            <person name="Korzh V."/>
            <person name="Kondrychyn I."/>
            <person name="Lim Z.W."/>
            <person name="Tay B.H."/>
            <person name="Tohari S."/>
            <person name="Kong K.W."/>
            <person name="Ho S."/>
            <person name="Lorente-Galdos B."/>
            <person name="Quilez J."/>
            <person name="Marques-Bonet T."/>
            <person name="Raney B.J."/>
            <person name="Ingham P.W."/>
            <person name="Tay A."/>
            <person name="Hillier L.W."/>
            <person name="Minx P."/>
            <person name="Boehm T."/>
            <person name="Wilson R.K."/>
            <person name="Brenner S."/>
            <person name="Warren W.C."/>
        </authorList>
    </citation>
    <scope>NUCLEOTIDE SEQUENCE [LARGE SCALE GENOMIC DNA]</scope>
</reference>
<dbReference type="Ensembl" id="ENSCMIT00000022367.1">
    <property type="protein sequence ID" value="ENSCMIP00000021981.1"/>
    <property type="gene ID" value="ENSCMIG00000009969.1"/>
</dbReference>
<dbReference type="Gene3D" id="3.40.50.300">
    <property type="entry name" value="P-loop containing nucleotide triphosphate hydrolases"/>
    <property type="match status" value="1"/>
</dbReference>
<reference evidence="1" key="5">
    <citation type="submission" date="2025-09" db="UniProtKB">
        <authorList>
            <consortium name="Ensembl"/>
        </authorList>
    </citation>
    <scope>IDENTIFICATION</scope>
</reference>
<dbReference type="AlphaFoldDB" id="A0A4W3HZY8"/>
<dbReference type="InterPro" id="IPR039588">
    <property type="entry name" value="FBXO4"/>
</dbReference>
<evidence type="ECO:0000313" key="1">
    <source>
        <dbReference type="Ensembl" id="ENSCMIP00000021981.1"/>
    </source>
</evidence>
<dbReference type="GO" id="GO:0031146">
    <property type="term" value="P:SCF-dependent proteasomal ubiquitin-dependent protein catabolic process"/>
    <property type="evidence" value="ECO:0007669"/>
    <property type="project" value="InterPro"/>
</dbReference>
<dbReference type="GO" id="GO:0019005">
    <property type="term" value="C:SCF ubiquitin ligase complex"/>
    <property type="evidence" value="ECO:0007669"/>
    <property type="project" value="TreeGrafter"/>
</dbReference>
<dbReference type="PANTHER" id="PTHR16008:SF4">
    <property type="entry name" value="F-BOX ONLY PROTEIN 4"/>
    <property type="match status" value="1"/>
</dbReference>
<dbReference type="STRING" id="7868.ENSCMIP00000021981"/>
<sequence>MFEAEGRAQDGASPTLIPSVQAVCSAVDGFIYTVNAEAHTDHQRDVEVSRVRAVISAELGPADRPLLVLSCVSRPGVSRVPCVYIAHQLHLQLLTRPWLVQDVEVTTLNGFLEGIGWLLQEIRSGSQ</sequence>